<dbReference type="EMBL" id="CAEX01005965">
    <property type="protein sequence ID" value="CCD20603.1"/>
    <property type="molecule type" value="Genomic_DNA"/>
</dbReference>
<sequence>VDESCEATELRVVVCRSGVLVRAVPRYCWCAGFVLGFYSPRAYCESVLVRRLSGSAVGERAVAWPGTSTSVCAFVTVTVRFKNLRSAFHLLQVHRQSLNLRNKCCVTGSLDGEFGVASSAPFQLCDACCRQRGASAVRSCILNVCRSPPLLRVDDVELGFAFRCLCLFAVVVRSTCSGEEVHEAVNLVCPCACRSFNVPGECRHLLCLALCARDVLEPCAQAADCIVCHPRAVRLRERLLRQKQSNGAELWHFCLPCRQLRCDFARHFLQRAGKLAEKLSAVHLHWLFPGSVSAQAEQSQKHARSQESACRRALSHFTCKKHEQKTETTLRSAPVSAALHSVSAGVHAGPSAADMLAVRCPRLSPVARPATHTLPRPLAPPLQRAAHKIKFRTPSPSTLFSGKQSKKHIENLQAATDASDHSLRSSLPRFAPGAPSASHARHEVQRTSLGLACQTRRWPISRKRNQKPHCPVWLRRLKAGGPRMRIVSTPLLPPAAPQHAPRLLFMPPPRRSFLSALTVGQTKCPPHAPFLCDLFHSGHVHPPLRCFPARLPSAKSFRPASGQRAVFRRRSSC</sequence>
<proteinExistence type="predicted"/>
<evidence type="ECO:0008006" key="3">
    <source>
        <dbReference type="Google" id="ProtNLM"/>
    </source>
</evidence>
<accession>F9WSR4</accession>
<reference evidence="1 2" key="1">
    <citation type="journal article" date="2012" name="Proc. Natl. Acad. Sci. U.S.A.">
        <title>Antigenic diversity is generated by distinct evolutionary mechanisms in African trypanosome species.</title>
        <authorList>
            <person name="Jackson A.P."/>
            <person name="Berry A."/>
            <person name="Aslett M."/>
            <person name="Allison H.C."/>
            <person name="Burton P."/>
            <person name="Vavrova-Anderson J."/>
            <person name="Brown R."/>
            <person name="Browne H."/>
            <person name="Corton N."/>
            <person name="Hauser H."/>
            <person name="Gamble J."/>
            <person name="Gilderthorp R."/>
            <person name="Marcello L."/>
            <person name="McQuillan J."/>
            <person name="Otto T.D."/>
            <person name="Quail M.A."/>
            <person name="Sanders M.J."/>
            <person name="van Tonder A."/>
            <person name="Ginger M.L."/>
            <person name="Field M.C."/>
            <person name="Barry J.D."/>
            <person name="Hertz-Fowler C."/>
            <person name="Berriman M."/>
        </authorList>
    </citation>
    <scope>NUCLEOTIDE SEQUENCE</scope>
    <source>
        <strain evidence="1 2">Y486</strain>
    </source>
</reference>
<dbReference type="AlphaFoldDB" id="F9WSR4"/>
<name>F9WSR4_TRYVY</name>
<protein>
    <recommendedName>
        <fullName evidence="3">SWIM-type domain-containing protein</fullName>
    </recommendedName>
</protein>
<dbReference type="Proteomes" id="UP000009027">
    <property type="component" value="Unassembled WGS sequence"/>
</dbReference>
<feature type="non-terminal residue" evidence="1">
    <location>
        <position position="1"/>
    </location>
</feature>
<evidence type="ECO:0000313" key="2">
    <source>
        <dbReference type="Proteomes" id="UP000009027"/>
    </source>
</evidence>
<keyword evidence="2" id="KW-1185">Reference proteome</keyword>
<organism evidence="1 2">
    <name type="scientific">Trypanosoma vivax (strain Y486)</name>
    <dbReference type="NCBI Taxonomy" id="1055687"/>
    <lineage>
        <taxon>Eukaryota</taxon>
        <taxon>Discoba</taxon>
        <taxon>Euglenozoa</taxon>
        <taxon>Kinetoplastea</taxon>
        <taxon>Metakinetoplastina</taxon>
        <taxon>Trypanosomatida</taxon>
        <taxon>Trypanosomatidae</taxon>
        <taxon>Trypanosoma</taxon>
        <taxon>Duttonella</taxon>
    </lineage>
</organism>
<evidence type="ECO:0000313" key="1">
    <source>
        <dbReference type="EMBL" id="CCD20603.1"/>
    </source>
</evidence>
<gene>
    <name evidence="1" type="ORF">TvY486_0034570</name>
</gene>